<dbReference type="Proteomes" id="UP000015105">
    <property type="component" value="Chromosome 1D"/>
</dbReference>
<dbReference type="Gramene" id="AET1Gv20476500.1">
    <property type="protein sequence ID" value="AET1Gv20476500.1"/>
    <property type="gene ID" value="AET1Gv20476500"/>
</dbReference>
<reference evidence="1" key="4">
    <citation type="submission" date="2019-03" db="UniProtKB">
        <authorList>
            <consortium name="EnsemblPlants"/>
        </authorList>
    </citation>
    <scope>IDENTIFICATION</scope>
</reference>
<evidence type="ECO:0000313" key="2">
    <source>
        <dbReference type="Proteomes" id="UP000015105"/>
    </source>
</evidence>
<dbReference type="AlphaFoldDB" id="A0A452YN63"/>
<name>A0A452YN63_AEGTS</name>
<accession>A0A452YN63</accession>
<reference evidence="2" key="1">
    <citation type="journal article" date="2014" name="Science">
        <title>Ancient hybridizations among the ancestral genomes of bread wheat.</title>
        <authorList>
            <consortium name="International Wheat Genome Sequencing Consortium,"/>
            <person name="Marcussen T."/>
            <person name="Sandve S.R."/>
            <person name="Heier L."/>
            <person name="Spannagl M."/>
            <person name="Pfeifer M."/>
            <person name="Jakobsen K.S."/>
            <person name="Wulff B.B."/>
            <person name="Steuernagel B."/>
            <person name="Mayer K.F."/>
            <person name="Olsen O.A."/>
        </authorList>
    </citation>
    <scope>NUCLEOTIDE SEQUENCE [LARGE SCALE GENOMIC DNA]</scope>
    <source>
        <strain evidence="2">cv. AL8/78</strain>
    </source>
</reference>
<organism evidence="1 2">
    <name type="scientific">Aegilops tauschii subsp. strangulata</name>
    <name type="common">Goatgrass</name>
    <dbReference type="NCBI Taxonomy" id="200361"/>
    <lineage>
        <taxon>Eukaryota</taxon>
        <taxon>Viridiplantae</taxon>
        <taxon>Streptophyta</taxon>
        <taxon>Embryophyta</taxon>
        <taxon>Tracheophyta</taxon>
        <taxon>Spermatophyta</taxon>
        <taxon>Magnoliopsida</taxon>
        <taxon>Liliopsida</taxon>
        <taxon>Poales</taxon>
        <taxon>Poaceae</taxon>
        <taxon>BOP clade</taxon>
        <taxon>Pooideae</taxon>
        <taxon>Triticodae</taxon>
        <taxon>Triticeae</taxon>
        <taxon>Triticinae</taxon>
        <taxon>Aegilops</taxon>
    </lineage>
</organism>
<reference evidence="2" key="2">
    <citation type="journal article" date="2017" name="Nat. Plants">
        <title>The Aegilops tauschii genome reveals multiple impacts of transposons.</title>
        <authorList>
            <person name="Zhao G."/>
            <person name="Zou C."/>
            <person name="Li K."/>
            <person name="Wang K."/>
            <person name="Li T."/>
            <person name="Gao L."/>
            <person name="Zhang X."/>
            <person name="Wang H."/>
            <person name="Yang Z."/>
            <person name="Liu X."/>
            <person name="Jiang W."/>
            <person name="Mao L."/>
            <person name="Kong X."/>
            <person name="Jiao Y."/>
            <person name="Jia J."/>
        </authorList>
    </citation>
    <scope>NUCLEOTIDE SEQUENCE [LARGE SCALE GENOMIC DNA]</scope>
    <source>
        <strain evidence="2">cv. AL8/78</strain>
    </source>
</reference>
<reference evidence="1" key="5">
    <citation type="journal article" date="2021" name="G3 (Bethesda)">
        <title>Aegilops tauschii genome assembly Aet v5.0 features greater sequence contiguity and improved annotation.</title>
        <authorList>
            <person name="Wang L."/>
            <person name="Zhu T."/>
            <person name="Rodriguez J.C."/>
            <person name="Deal K.R."/>
            <person name="Dubcovsky J."/>
            <person name="McGuire P.E."/>
            <person name="Lux T."/>
            <person name="Spannagl M."/>
            <person name="Mayer K.F.X."/>
            <person name="Baldrich P."/>
            <person name="Meyers B.C."/>
            <person name="Huo N."/>
            <person name="Gu Y.Q."/>
            <person name="Zhou H."/>
            <person name="Devos K.M."/>
            <person name="Bennetzen J.L."/>
            <person name="Unver T."/>
            <person name="Budak H."/>
            <person name="Gulick P.J."/>
            <person name="Galiba G."/>
            <person name="Kalapos B."/>
            <person name="Nelson D.R."/>
            <person name="Li P."/>
            <person name="You F.M."/>
            <person name="Luo M.C."/>
            <person name="Dvorak J."/>
        </authorList>
    </citation>
    <scope>NUCLEOTIDE SEQUENCE [LARGE SCALE GENOMIC DNA]</scope>
    <source>
        <strain evidence="1">cv. AL8/78</strain>
    </source>
</reference>
<sequence length="86" mass="9209">IISGKTSITPAWLPAAETATRPSARIRAGGARGNSLRLALRPREWRRPPAWLPAAEMTTRRVFPLLANETAAGSGDRRSGCSRGVS</sequence>
<dbReference type="EnsemblPlants" id="AET1Gv20476500.1">
    <property type="protein sequence ID" value="AET1Gv20476500.1"/>
    <property type="gene ID" value="AET1Gv20476500"/>
</dbReference>
<protein>
    <submittedName>
        <fullName evidence="1">Uncharacterized protein</fullName>
    </submittedName>
</protein>
<keyword evidence="2" id="KW-1185">Reference proteome</keyword>
<proteinExistence type="predicted"/>
<reference evidence="1" key="3">
    <citation type="journal article" date="2017" name="Nature">
        <title>Genome sequence of the progenitor of the wheat D genome Aegilops tauschii.</title>
        <authorList>
            <person name="Luo M.C."/>
            <person name="Gu Y.Q."/>
            <person name="Puiu D."/>
            <person name="Wang H."/>
            <person name="Twardziok S.O."/>
            <person name="Deal K.R."/>
            <person name="Huo N."/>
            <person name="Zhu T."/>
            <person name="Wang L."/>
            <person name="Wang Y."/>
            <person name="McGuire P.E."/>
            <person name="Liu S."/>
            <person name="Long H."/>
            <person name="Ramasamy R.K."/>
            <person name="Rodriguez J.C."/>
            <person name="Van S.L."/>
            <person name="Yuan L."/>
            <person name="Wang Z."/>
            <person name="Xia Z."/>
            <person name="Xiao L."/>
            <person name="Anderson O.D."/>
            <person name="Ouyang S."/>
            <person name="Liang Y."/>
            <person name="Zimin A.V."/>
            <person name="Pertea G."/>
            <person name="Qi P."/>
            <person name="Bennetzen J.L."/>
            <person name="Dai X."/>
            <person name="Dawson M.W."/>
            <person name="Muller H.G."/>
            <person name="Kugler K."/>
            <person name="Rivarola-Duarte L."/>
            <person name="Spannagl M."/>
            <person name="Mayer K.F.X."/>
            <person name="Lu F.H."/>
            <person name="Bevan M.W."/>
            <person name="Leroy P."/>
            <person name="Li P."/>
            <person name="You F.M."/>
            <person name="Sun Q."/>
            <person name="Liu Z."/>
            <person name="Lyons E."/>
            <person name="Wicker T."/>
            <person name="Salzberg S.L."/>
            <person name="Devos K.M."/>
            <person name="Dvorak J."/>
        </authorList>
    </citation>
    <scope>NUCLEOTIDE SEQUENCE [LARGE SCALE GENOMIC DNA]</scope>
    <source>
        <strain evidence="1">cv. AL8/78</strain>
    </source>
</reference>
<evidence type="ECO:0000313" key="1">
    <source>
        <dbReference type="EnsemblPlants" id="AET1Gv20476500.1"/>
    </source>
</evidence>